<organism evidence="4 5">
    <name type="scientific">Romeriopsis navalis LEGE 11480</name>
    <dbReference type="NCBI Taxonomy" id="2777977"/>
    <lineage>
        <taxon>Bacteria</taxon>
        <taxon>Bacillati</taxon>
        <taxon>Cyanobacteriota</taxon>
        <taxon>Cyanophyceae</taxon>
        <taxon>Leptolyngbyales</taxon>
        <taxon>Leptolyngbyaceae</taxon>
        <taxon>Romeriopsis</taxon>
        <taxon>Romeriopsis navalis</taxon>
    </lineage>
</organism>
<name>A0A928VWN4_9CYAN</name>
<dbReference type="Gene3D" id="3.90.350.10">
    <property type="entry name" value="Transposase Inhibitor Protein From Tn5, Chain A, domain 1"/>
    <property type="match status" value="1"/>
</dbReference>
<sequence>MTPTTHLYDALQIYLRQCEIVWRDVRHLQTLCWMMIGMIQSKKVHPNGFGVYVVSRATKAQSHQRRFRRWLGNRRIDVSSVHQTLVRQALRQWGNQRLYLSLDTTLLWNCFCVIWVGVVYRGRTVPLGFRVVCQASSSVRLWHIQRVLCPVARLMPDEAVVVLLADRGFADSKLMKYLQRTLKWHFRIRIKRRFQYQVQGESHWRKVADILLQRGEAYFTGPVRLGKTKPYGAVYLAMAHDQPSGEEWLIVSDEPTTLQTFAQYRLRFQVEESFLDLKSNGFQLEACRLREKFALTQLLWVLALTTLFLILQATQVVAQGQRQLVDPHWQRGMSYLKIGWNWIRRAITRRLKIDVPKYLSSAPDPQPAFASKRQQKRPDEREFTVLTRIPA</sequence>
<dbReference type="AlphaFoldDB" id="A0A928VWN4"/>
<dbReference type="EMBL" id="JADEXQ010000246">
    <property type="protein sequence ID" value="MBE9033539.1"/>
    <property type="molecule type" value="Genomic_DNA"/>
</dbReference>
<protein>
    <submittedName>
        <fullName evidence="4">Transposase</fullName>
    </submittedName>
</protein>
<proteinExistence type="predicted"/>
<gene>
    <name evidence="4" type="ORF">IQ266_27815</name>
</gene>
<feature type="region of interest" description="Disordered" evidence="1">
    <location>
        <begin position="361"/>
        <end position="391"/>
    </location>
</feature>
<dbReference type="Pfam" id="PF01609">
    <property type="entry name" value="DDE_Tnp_1"/>
    <property type="match status" value="1"/>
</dbReference>
<evidence type="ECO:0000256" key="2">
    <source>
        <dbReference type="SAM" id="Phobius"/>
    </source>
</evidence>
<dbReference type="RefSeq" id="WP_264328332.1">
    <property type="nucleotide sequence ID" value="NZ_JADEXQ010000246.1"/>
</dbReference>
<dbReference type="InterPro" id="IPR012337">
    <property type="entry name" value="RNaseH-like_sf"/>
</dbReference>
<keyword evidence="2" id="KW-0812">Transmembrane</keyword>
<evidence type="ECO:0000256" key="1">
    <source>
        <dbReference type="SAM" id="MobiDB-lite"/>
    </source>
</evidence>
<dbReference type="GO" id="GO:0006313">
    <property type="term" value="P:DNA transposition"/>
    <property type="evidence" value="ECO:0007669"/>
    <property type="project" value="InterPro"/>
</dbReference>
<dbReference type="Proteomes" id="UP000625316">
    <property type="component" value="Unassembled WGS sequence"/>
</dbReference>
<dbReference type="GO" id="GO:0003677">
    <property type="term" value="F:DNA binding"/>
    <property type="evidence" value="ECO:0007669"/>
    <property type="project" value="InterPro"/>
</dbReference>
<keyword evidence="2" id="KW-0472">Membrane</keyword>
<feature type="transmembrane region" description="Helical" evidence="2">
    <location>
        <begin position="98"/>
        <end position="120"/>
    </location>
</feature>
<evidence type="ECO:0000313" key="5">
    <source>
        <dbReference type="Proteomes" id="UP000625316"/>
    </source>
</evidence>
<keyword evidence="2" id="KW-1133">Transmembrane helix</keyword>
<feature type="domain" description="Transposase IS4-like" evidence="3">
    <location>
        <begin position="159"/>
        <end position="306"/>
    </location>
</feature>
<reference evidence="4" key="1">
    <citation type="submission" date="2020-10" db="EMBL/GenBank/DDBJ databases">
        <authorList>
            <person name="Castelo-Branco R."/>
            <person name="Eusebio N."/>
            <person name="Adriana R."/>
            <person name="Vieira A."/>
            <person name="Brugerolle De Fraissinette N."/>
            <person name="Rezende De Castro R."/>
            <person name="Schneider M.P."/>
            <person name="Vasconcelos V."/>
            <person name="Leao P.N."/>
        </authorList>
    </citation>
    <scope>NUCLEOTIDE SEQUENCE</scope>
    <source>
        <strain evidence="4">LEGE 11480</strain>
    </source>
</reference>
<dbReference type="GO" id="GO:0004803">
    <property type="term" value="F:transposase activity"/>
    <property type="evidence" value="ECO:0007669"/>
    <property type="project" value="InterPro"/>
</dbReference>
<keyword evidence="5" id="KW-1185">Reference proteome</keyword>
<evidence type="ECO:0000313" key="4">
    <source>
        <dbReference type="EMBL" id="MBE9033539.1"/>
    </source>
</evidence>
<dbReference type="InterPro" id="IPR002559">
    <property type="entry name" value="Transposase_11"/>
</dbReference>
<dbReference type="SUPFAM" id="SSF53098">
    <property type="entry name" value="Ribonuclease H-like"/>
    <property type="match status" value="1"/>
</dbReference>
<accession>A0A928VWN4</accession>
<comment type="caution">
    <text evidence="4">The sequence shown here is derived from an EMBL/GenBank/DDBJ whole genome shotgun (WGS) entry which is preliminary data.</text>
</comment>
<evidence type="ECO:0000259" key="3">
    <source>
        <dbReference type="Pfam" id="PF01609"/>
    </source>
</evidence>